<accession>A0A6A6K100</accession>
<sequence length="606" mass="67206">MPLIEVQRVPGLPRQHVSVDAGVNFFSWLVDSGVHSDVHILMNGKQLCDDDELSFNLNEHDHVIIYDHPKGGDLIKTLLNPLEHLNPIKFTQKVFSSLRNQGASGGYPGQAKTSPNTSLKQQTNIARNGEARPDNYGQVRAYPDLIQESCFEYVNNIKKVTEWMNFGLGSYDVSSELSGPNESGDFPSQSAATTNGVTGEFAGDQARVSIFKDSAFDYFYDLTKPHSVSFIVNLTYNTVNGPVTRNVTIYADLINTTTTGDPSAYVYNFYFNNLGGSDLAGVPADATINPVYFQINDNQTLAVGPSFAPVPAEGIWVHLNAQLGSGDYARTTITWWKVDDDNVIIPGTTEAINVGLDNNGENSDNKYGTYKIYPAAGYGRYAVQLVRTNNSNSTSILKVESIQMVRQRFNVAYPNDTIVAVTITATENASSQRERKYNALITRKTISYDAVTRQINYNLQPSRRFSDAILHCWIVISGLPASQIDIAGLYAIQASLPDQRLGYFDYTFDDEDVSIGERIQNICDAARVICYWDDGLLSFVRDEKRDFPSTVFNTRNMTADQYALSYDMTLPGGYDSVEIQYRNPSLISRLMFATKSLAILLLPGGE</sequence>
<keyword evidence="3" id="KW-1185">Reference proteome</keyword>
<protein>
    <submittedName>
        <fullName evidence="2">Uncharacterized protein</fullName>
    </submittedName>
</protein>
<evidence type="ECO:0000313" key="2">
    <source>
        <dbReference type="EMBL" id="KAF2282470.1"/>
    </source>
</evidence>
<feature type="region of interest" description="Disordered" evidence="1">
    <location>
        <begin position="101"/>
        <end position="135"/>
    </location>
</feature>
<comment type="caution">
    <text evidence="2">The sequence shown here is derived from an EMBL/GenBank/DDBJ whole genome shotgun (WGS) entry which is preliminary data.</text>
</comment>
<dbReference type="AlphaFoldDB" id="A0A6A6K100"/>
<evidence type="ECO:0000313" key="3">
    <source>
        <dbReference type="Proteomes" id="UP000467840"/>
    </source>
</evidence>
<dbReference type="EMBL" id="JAAGAX010000191">
    <property type="protein sequence ID" value="KAF2282470.1"/>
    <property type="molecule type" value="Genomic_DNA"/>
</dbReference>
<evidence type="ECO:0000256" key="1">
    <source>
        <dbReference type="SAM" id="MobiDB-lite"/>
    </source>
</evidence>
<proteinExistence type="predicted"/>
<dbReference type="Proteomes" id="UP000467840">
    <property type="component" value="Unassembled WGS sequence"/>
</dbReference>
<gene>
    <name evidence="2" type="ORF">GH714_044076</name>
</gene>
<feature type="compositionally biased region" description="Polar residues" evidence="1">
    <location>
        <begin position="111"/>
        <end position="126"/>
    </location>
</feature>
<dbReference type="NCBIfam" id="NF040662">
    <property type="entry name" value="attach_TipJ_rel"/>
    <property type="match status" value="1"/>
</dbReference>
<reference evidence="2 3" key="1">
    <citation type="journal article" date="2020" name="Mol. Plant">
        <title>The Chromosome-Based Rubber Tree Genome Provides New Insights into Spurge Genome Evolution and Rubber Biosynthesis.</title>
        <authorList>
            <person name="Liu J."/>
            <person name="Shi C."/>
            <person name="Shi C.C."/>
            <person name="Li W."/>
            <person name="Zhang Q.J."/>
            <person name="Zhang Y."/>
            <person name="Li K."/>
            <person name="Lu H.F."/>
            <person name="Shi C."/>
            <person name="Zhu S.T."/>
            <person name="Xiao Z.Y."/>
            <person name="Nan H."/>
            <person name="Yue Y."/>
            <person name="Zhu X.G."/>
            <person name="Wu Y."/>
            <person name="Hong X.N."/>
            <person name="Fan G.Y."/>
            <person name="Tong Y."/>
            <person name="Zhang D."/>
            <person name="Mao C.L."/>
            <person name="Liu Y.L."/>
            <person name="Hao S.J."/>
            <person name="Liu W.Q."/>
            <person name="Lv M.Q."/>
            <person name="Zhang H.B."/>
            <person name="Liu Y."/>
            <person name="Hu-Tang G.R."/>
            <person name="Wang J.P."/>
            <person name="Wang J.H."/>
            <person name="Sun Y.H."/>
            <person name="Ni S.B."/>
            <person name="Chen W.B."/>
            <person name="Zhang X.C."/>
            <person name="Jiao Y.N."/>
            <person name="Eichler E.E."/>
            <person name="Li G.H."/>
            <person name="Liu X."/>
            <person name="Gao L.Z."/>
        </authorList>
    </citation>
    <scope>NUCLEOTIDE SEQUENCE [LARGE SCALE GENOMIC DNA]</scope>
    <source>
        <strain evidence="3">cv. GT1</strain>
        <tissue evidence="2">Leaf</tissue>
    </source>
</reference>
<organism evidence="2 3">
    <name type="scientific">Hevea brasiliensis</name>
    <name type="common">Para rubber tree</name>
    <name type="synonym">Siphonia brasiliensis</name>
    <dbReference type="NCBI Taxonomy" id="3981"/>
    <lineage>
        <taxon>Eukaryota</taxon>
        <taxon>Viridiplantae</taxon>
        <taxon>Streptophyta</taxon>
        <taxon>Embryophyta</taxon>
        <taxon>Tracheophyta</taxon>
        <taxon>Spermatophyta</taxon>
        <taxon>Magnoliopsida</taxon>
        <taxon>eudicotyledons</taxon>
        <taxon>Gunneridae</taxon>
        <taxon>Pentapetalae</taxon>
        <taxon>rosids</taxon>
        <taxon>fabids</taxon>
        <taxon>Malpighiales</taxon>
        <taxon>Euphorbiaceae</taxon>
        <taxon>Crotonoideae</taxon>
        <taxon>Micrandreae</taxon>
        <taxon>Hevea</taxon>
    </lineage>
</organism>
<name>A0A6A6K100_HEVBR</name>